<keyword evidence="1" id="KW-0808">Transferase</keyword>
<dbReference type="EMBL" id="JAKGTI010000001">
    <property type="protein sequence ID" value="MCF4097188.1"/>
    <property type="molecule type" value="Genomic_DNA"/>
</dbReference>
<dbReference type="InterPro" id="IPR050680">
    <property type="entry name" value="YpeA/RimI_acetyltransf"/>
</dbReference>
<reference evidence="4 5" key="1">
    <citation type="submission" date="2022-01" db="EMBL/GenBank/DDBJ databases">
        <title>Maritalea mediterranea sp. nov., isolated from marine plastic residues from the Malva-rosa beach (Valencia, Spain).</title>
        <authorList>
            <person name="Vidal-Verdu A."/>
            <person name="Molina-Menor E."/>
            <person name="Pascual J."/>
            <person name="Pereto J."/>
            <person name="Porcar M."/>
        </authorList>
    </citation>
    <scope>NUCLEOTIDE SEQUENCE [LARGE SCALE GENOMIC DNA]</scope>
    <source>
        <strain evidence="4 5">P4.10X</strain>
    </source>
</reference>
<dbReference type="PANTHER" id="PTHR43420:SF12">
    <property type="entry name" value="N-ACETYLTRANSFERASE DOMAIN-CONTAINING PROTEIN"/>
    <property type="match status" value="1"/>
</dbReference>
<protein>
    <submittedName>
        <fullName evidence="4">GNAT family N-acetyltransferase</fullName>
    </submittedName>
</protein>
<dbReference type="PANTHER" id="PTHR43420">
    <property type="entry name" value="ACETYLTRANSFERASE"/>
    <property type="match status" value="1"/>
</dbReference>
<keyword evidence="5" id="KW-1185">Reference proteome</keyword>
<dbReference type="Gene3D" id="3.40.630.30">
    <property type="match status" value="1"/>
</dbReference>
<dbReference type="InterPro" id="IPR016181">
    <property type="entry name" value="Acyl_CoA_acyltransferase"/>
</dbReference>
<name>A0ABS9E6Y4_9HYPH</name>
<dbReference type="InterPro" id="IPR000182">
    <property type="entry name" value="GNAT_dom"/>
</dbReference>
<feature type="domain" description="N-acetyltransferase" evidence="3">
    <location>
        <begin position="82"/>
        <end position="221"/>
    </location>
</feature>
<evidence type="ECO:0000256" key="1">
    <source>
        <dbReference type="ARBA" id="ARBA00022679"/>
    </source>
</evidence>
<dbReference type="Proteomes" id="UP001201217">
    <property type="component" value="Unassembled WGS sequence"/>
</dbReference>
<evidence type="ECO:0000313" key="5">
    <source>
        <dbReference type="Proteomes" id="UP001201217"/>
    </source>
</evidence>
<evidence type="ECO:0000259" key="3">
    <source>
        <dbReference type="PROSITE" id="PS51186"/>
    </source>
</evidence>
<organism evidence="4 5">
    <name type="scientific">Maritalea mediterranea</name>
    <dbReference type="NCBI Taxonomy" id="2909667"/>
    <lineage>
        <taxon>Bacteria</taxon>
        <taxon>Pseudomonadati</taxon>
        <taxon>Pseudomonadota</taxon>
        <taxon>Alphaproteobacteria</taxon>
        <taxon>Hyphomicrobiales</taxon>
        <taxon>Devosiaceae</taxon>
        <taxon>Maritalea</taxon>
    </lineage>
</organism>
<comment type="caution">
    <text evidence="4">The sequence shown here is derived from an EMBL/GenBank/DDBJ whole genome shotgun (WGS) entry which is preliminary data.</text>
</comment>
<proteinExistence type="predicted"/>
<evidence type="ECO:0000313" key="4">
    <source>
        <dbReference type="EMBL" id="MCF4097188.1"/>
    </source>
</evidence>
<evidence type="ECO:0000256" key="2">
    <source>
        <dbReference type="ARBA" id="ARBA00023315"/>
    </source>
</evidence>
<dbReference type="PROSITE" id="PS51186">
    <property type="entry name" value="GNAT"/>
    <property type="match status" value="1"/>
</dbReference>
<accession>A0ABS9E6Y4</accession>
<dbReference type="SUPFAM" id="SSF55729">
    <property type="entry name" value="Acyl-CoA N-acyltransferases (Nat)"/>
    <property type="match status" value="1"/>
</dbReference>
<dbReference type="Pfam" id="PF00583">
    <property type="entry name" value="Acetyltransf_1"/>
    <property type="match status" value="1"/>
</dbReference>
<keyword evidence="2" id="KW-0012">Acyltransferase</keyword>
<sequence>MSEANQSRRANSINPLNGPRGCSDHFIDMVEAMFDHFGKRYCARLPEIANELDIKLASRGYQREAETLTLFADQLPPAAAGCDIYVAPGHAPKSWLDFYFSMSKDDQGQQEAFCRILNQIALPKAFGETRIEGRVAAIAYAVAVDDLVVLEAVVTDPRLRRRGLAQKTIGGLMAWAADEGCTQAALQVVAENEAATNLYAKLGFSTELYRYHYRVKDQNAKAS</sequence>
<gene>
    <name evidence="4" type="ORF">L1I42_01645</name>
</gene>